<evidence type="ECO:0000256" key="3">
    <source>
        <dbReference type="ARBA" id="ARBA00022692"/>
    </source>
</evidence>
<feature type="transmembrane region" description="Helical" evidence="6">
    <location>
        <begin position="20"/>
        <end position="41"/>
    </location>
</feature>
<keyword evidence="5 6" id="KW-0472">Membrane</keyword>
<feature type="transmembrane region" description="Helical" evidence="6">
    <location>
        <begin position="258"/>
        <end position="278"/>
    </location>
</feature>
<keyword evidence="8" id="KW-1185">Reference proteome</keyword>
<dbReference type="PANTHER" id="PTHR30250:SF30">
    <property type="entry name" value="LIPID III FLIPPASE"/>
    <property type="match status" value="1"/>
</dbReference>
<keyword evidence="2" id="KW-1003">Cell membrane</keyword>
<evidence type="ECO:0000313" key="8">
    <source>
        <dbReference type="Proteomes" id="UP000318242"/>
    </source>
</evidence>
<keyword evidence="4 6" id="KW-1133">Transmembrane helix</keyword>
<evidence type="ECO:0000256" key="4">
    <source>
        <dbReference type="ARBA" id="ARBA00022989"/>
    </source>
</evidence>
<dbReference type="OrthoDB" id="9769862at2"/>
<dbReference type="RefSeq" id="WP_141272387.1">
    <property type="nucleotide sequence ID" value="NZ_BJLH01000015.1"/>
</dbReference>
<organism evidence="7 8">
    <name type="scientific">Vibrio comitans NBRC 102076</name>
    <dbReference type="NCBI Taxonomy" id="1219078"/>
    <lineage>
        <taxon>Bacteria</taxon>
        <taxon>Pseudomonadati</taxon>
        <taxon>Pseudomonadota</taxon>
        <taxon>Gammaproteobacteria</taxon>
        <taxon>Vibrionales</taxon>
        <taxon>Vibrionaceae</taxon>
        <taxon>Vibrio</taxon>
    </lineage>
</organism>
<dbReference type="Pfam" id="PF01943">
    <property type="entry name" value="Polysacc_synt"/>
    <property type="match status" value="1"/>
</dbReference>
<gene>
    <name evidence="7" type="ORF">VCO01S_31760</name>
</gene>
<dbReference type="GO" id="GO:0005886">
    <property type="term" value="C:plasma membrane"/>
    <property type="evidence" value="ECO:0007669"/>
    <property type="project" value="UniProtKB-SubCell"/>
</dbReference>
<name>A0A4Y3IR64_9VIBR</name>
<comment type="caution">
    <text evidence="7">The sequence shown here is derived from an EMBL/GenBank/DDBJ whole genome shotgun (WGS) entry which is preliminary data.</text>
</comment>
<protein>
    <submittedName>
        <fullName evidence="7">LPS biosynthesis protein</fullName>
    </submittedName>
</protein>
<dbReference type="InterPro" id="IPR050833">
    <property type="entry name" value="Poly_Biosynth_Transport"/>
</dbReference>
<comment type="subcellular location">
    <subcellularLocation>
        <location evidence="1">Cell membrane</location>
        <topology evidence="1">Multi-pass membrane protein</topology>
    </subcellularLocation>
</comment>
<feature type="transmembrane region" description="Helical" evidence="6">
    <location>
        <begin position="148"/>
        <end position="170"/>
    </location>
</feature>
<evidence type="ECO:0000313" key="7">
    <source>
        <dbReference type="EMBL" id="GEA61983.1"/>
    </source>
</evidence>
<evidence type="ECO:0000256" key="2">
    <source>
        <dbReference type="ARBA" id="ARBA00022475"/>
    </source>
</evidence>
<dbReference type="PANTHER" id="PTHR30250">
    <property type="entry name" value="PST FAMILY PREDICTED COLANIC ACID TRANSPORTER"/>
    <property type="match status" value="1"/>
</dbReference>
<dbReference type="GO" id="GO:0009246">
    <property type="term" value="P:enterobacterial common antigen biosynthetic process"/>
    <property type="evidence" value="ECO:0007669"/>
    <property type="project" value="InterPro"/>
</dbReference>
<feature type="transmembrane region" description="Helical" evidence="6">
    <location>
        <begin position="299"/>
        <end position="322"/>
    </location>
</feature>
<evidence type="ECO:0000256" key="5">
    <source>
        <dbReference type="ARBA" id="ARBA00023136"/>
    </source>
</evidence>
<keyword evidence="3 6" id="KW-0812">Transmembrane</keyword>
<evidence type="ECO:0000256" key="6">
    <source>
        <dbReference type="SAM" id="Phobius"/>
    </source>
</evidence>
<dbReference type="CDD" id="cd13125">
    <property type="entry name" value="MATE_like_10"/>
    <property type="match status" value="1"/>
</dbReference>
<accession>A0A4Y3IR64</accession>
<feature type="transmembrane region" description="Helical" evidence="6">
    <location>
        <begin position="390"/>
        <end position="409"/>
    </location>
</feature>
<feature type="transmembrane region" description="Helical" evidence="6">
    <location>
        <begin position="176"/>
        <end position="194"/>
    </location>
</feature>
<proteinExistence type="predicted"/>
<evidence type="ECO:0000256" key="1">
    <source>
        <dbReference type="ARBA" id="ARBA00004651"/>
    </source>
</evidence>
<sequence length="415" mass="47153">MNLAKTSLLSFVSTVVKLLSGLVINKAIALFIGPTGLALIGQFQNSQAMVRTIAQGGINNGVTKYTAEFNDDNSARFSLWSTSLKITIFLSITMSLLLILAAKPLSVYVFNSDDYQYVLTLFGFTLVLFSVNQLLLSILNGLKEIKRFIFVNIIQSIYSLVFTTLLIVFWKLDGALIALVTNQSVILLFLIYNLRKHKLINVKNLLAPFDKILAIKLSKYSLMTLFSALITPASYLFIRNFIGENLSWQDAGYWQAMMYISTMYLMVITTALSTYYLPRLSEIKEKAELRSELVSGYKIITPILLVVTLSVFFLKDVALWLLFTEEFRPMLQLFKWQLVGDFFKILSWLLAYLMLAKAMTKLFIITEIVFGILFVAFSILFVNVFGLVGISYAFACNYAVYFLTMIVVMRKHIYD</sequence>
<dbReference type="InterPro" id="IPR002797">
    <property type="entry name" value="Polysacc_synth"/>
</dbReference>
<feature type="transmembrane region" description="Helical" evidence="6">
    <location>
        <begin position="86"/>
        <end position="109"/>
    </location>
</feature>
<dbReference type="InterPro" id="IPR044550">
    <property type="entry name" value="WzxE"/>
</dbReference>
<feature type="transmembrane region" description="Helical" evidence="6">
    <location>
        <begin position="115"/>
        <end position="136"/>
    </location>
</feature>
<feature type="transmembrane region" description="Helical" evidence="6">
    <location>
        <begin position="334"/>
        <end position="355"/>
    </location>
</feature>
<reference evidence="7 8" key="1">
    <citation type="submission" date="2019-06" db="EMBL/GenBank/DDBJ databases">
        <title>Whole genome shotgun sequence of Vibrio comitans NBRC 102076.</title>
        <authorList>
            <person name="Hosoyama A."/>
            <person name="Uohara A."/>
            <person name="Ohji S."/>
            <person name="Ichikawa N."/>
        </authorList>
    </citation>
    <scope>NUCLEOTIDE SEQUENCE [LARGE SCALE GENOMIC DNA]</scope>
    <source>
        <strain evidence="7 8">NBRC 102076</strain>
    </source>
</reference>
<dbReference type="AlphaFoldDB" id="A0A4Y3IR64"/>
<dbReference type="Proteomes" id="UP000318242">
    <property type="component" value="Unassembled WGS sequence"/>
</dbReference>
<dbReference type="EMBL" id="BJLH01000015">
    <property type="protein sequence ID" value="GEA61983.1"/>
    <property type="molecule type" value="Genomic_DNA"/>
</dbReference>
<feature type="transmembrane region" description="Helical" evidence="6">
    <location>
        <begin position="362"/>
        <end position="384"/>
    </location>
</feature>
<feature type="transmembrane region" description="Helical" evidence="6">
    <location>
        <begin position="220"/>
        <end position="238"/>
    </location>
</feature>